<reference evidence="1" key="1">
    <citation type="submission" date="2020-06" db="EMBL/GenBank/DDBJ databases">
        <authorList>
            <person name="Dong N."/>
        </authorList>
    </citation>
    <scope>NUCLEOTIDE SEQUENCE</scope>
    <source>
        <strain evidence="1">DF46-2-2</strain>
    </source>
</reference>
<dbReference type="RefSeq" id="WP_286593038.1">
    <property type="nucleotide sequence ID" value="NZ_JACANB010000001.1"/>
</dbReference>
<protein>
    <submittedName>
        <fullName evidence="1">Energy transducer TonB</fullName>
    </submittedName>
</protein>
<organism evidence="1 2">
    <name type="scientific">Thiopseudomonas alkaliphila</name>
    <dbReference type="NCBI Taxonomy" id="1697053"/>
    <lineage>
        <taxon>Bacteria</taxon>
        <taxon>Pseudomonadati</taxon>
        <taxon>Pseudomonadota</taxon>
        <taxon>Gammaproteobacteria</taxon>
        <taxon>Pseudomonadales</taxon>
        <taxon>Pseudomonadaceae</taxon>
        <taxon>Thiopseudomonas</taxon>
    </lineage>
</organism>
<gene>
    <name evidence="1" type="ORF">HX099_02295</name>
</gene>
<evidence type="ECO:0000313" key="2">
    <source>
        <dbReference type="Proteomes" id="UP001173465"/>
    </source>
</evidence>
<reference evidence="1" key="2">
    <citation type="journal article" date="2022" name="Sci. Total Environ.">
        <title>Prevalence, transmission, and molecular epidemiology of tet(X)-positive bacteria among humans, animals, and environmental niches in China: An epidemiological, and genomic-based study.</title>
        <authorList>
            <person name="Dong N."/>
            <person name="Zeng Y."/>
            <person name="Cai C."/>
            <person name="Sun C."/>
            <person name="Lu J."/>
            <person name="Liu C."/>
            <person name="Zhou H."/>
            <person name="Sun Q."/>
            <person name="Shu L."/>
            <person name="Wang H."/>
            <person name="Wang Y."/>
            <person name="Wang S."/>
            <person name="Wu C."/>
            <person name="Chan E.W."/>
            <person name="Chen G."/>
            <person name="Shen Z."/>
            <person name="Chen S."/>
            <person name="Zhang R."/>
        </authorList>
    </citation>
    <scope>NUCLEOTIDE SEQUENCE</scope>
    <source>
        <strain evidence="1">DF46-2-2</strain>
    </source>
</reference>
<evidence type="ECO:0000313" key="1">
    <source>
        <dbReference type="EMBL" id="MDM1695500.1"/>
    </source>
</evidence>
<dbReference type="Proteomes" id="UP001173465">
    <property type="component" value="Unassembled WGS sequence"/>
</dbReference>
<comment type="caution">
    <text evidence="1">The sequence shown here is derived from an EMBL/GenBank/DDBJ whole genome shotgun (WGS) entry which is preliminary data.</text>
</comment>
<sequence length="276" mass="30391">MIDSTAFAEQEARRRAMLGAMQIEVWLPRQALPFAAVSNPQLLAFTAEPQLKQDQGTADAPEVKMNVEPARESAALGQLLQQLKAGAAPETSASAGLMQAEEVAESEPASSLEPTAIPHFNLQLLRADNCLFLVDLRVAEGYQQSDPDYRLLRDLLRAAGITQAPTVERAGAPIQWPMLQAGLLAADQGAETALQTVQYLLQLELHKQPAQCVWLIGRSAMRFAAGLDETAYYSAQQHPVLGSVWAIPSLELLIEQPERKAEVWRSMQANWQLWRN</sequence>
<dbReference type="AlphaFoldDB" id="A0AAW7DQE2"/>
<accession>A0AAW7DQE2</accession>
<name>A0AAW7DQE2_9GAMM</name>
<proteinExistence type="predicted"/>
<dbReference type="EMBL" id="JACANB010000001">
    <property type="protein sequence ID" value="MDM1695500.1"/>
    <property type="molecule type" value="Genomic_DNA"/>
</dbReference>